<evidence type="ECO:0000313" key="2">
    <source>
        <dbReference type="EMBL" id="KAK4155443.1"/>
    </source>
</evidence>
<organism evidence="2 3">
    <name type="scientific">Chaetomidium leptoderma</name>
    <dbReference type="NCBI Taxonomy" id="669021"/>
    <lineage>
        <taxon>Eukaryota</taxon>
        <taxon>Fungi</taxon>
        <taxon>Dikarya</taxon>
        <taxon>Ascomycota</taxon>
        <taxon>Pezizomycotina</taxon>
        <taxon>Sordariomycetes</taxon>
        <taxon>Sordariomycetidae</taxon>
        <taxon>Sordariales</taxon>
        <taxon>Chaetomiaceae</taxon>
        <taxon>Chaetomidium</taxon>
    </lineage>
</organism>
<dbReference type="EMBL" id="MU856887">
    <property type="protein sequence ID" value="KAK4155443.1"/>
    <property type="molecule type" value="Genomic_DNA"/>
</dbReference>
<evidence type="ECO:0000256" key="1">
    <source>
        <dbReference type="SAM" id="Phobius"/>
    </source>
</evidence>
<protein>
    <submittedName>
        <fullName evidence="2">Uncharacterized protein</fullName>
    </submittedName>
</protein>
<accession>A0AAN6VPL2</accession>
<dbReference type="AlphaFoldDB" id="A0AAN6VPL2"/>
<dbReference type="Proteomes" id="UP001302745">
    <property type="component" value="Unassembled WGS sequence"/>
</dbReference>
<feature type="transmembrane region" description="Helical" evidence="1">
    <location>
        <begin position="20"/>
        <end position="39"/>
    </location>
</feature>
<keyword evidence="1" id="KW-1133">Transmembrane helix</keyword>
<gene>
    <name evidence="2" type="ORF">C8A00DRAFT_31681</name>
</gene>
<comment type="caution">
    <text evidence="2">The sequence shown here is derived from an EMBL/GenBank/DDBJ whole genome shotgun (WGS) entry which is preliminary data.</text>
</comment>
<keyword evidence="3" id="KW-1185">Reference proteome</keyword>
<proteinExistence type="predicted"/>
<reference evidence="2" key="2">
    <citation type="submission" date="2023-05" db="EMBL/GenBank/DDBJ databases">
        <authorList>
            <consortium name="Lawrence Berkeley National Laboratory"/>
            <person name="Steindorff A."/>
            <person name="Hensen N."/>
            <person name="Bonometti L."/>
            <person name="Westerberg I."/>
            <person name="Brannstrom I.O."/>
            <person name="Guillou S."/>
            <person name="Cros-Aarteil S."/>
            <person name="Calhoun S."/>
            <person name="Haridas S."/>
            <person name="Kuo A."/>
            <person name="Mondo S."/>
            <person name="Pangilinan J."/>
            <person name="Riley R."/>
            <person name="Labutti K."/>
            <person name="Andreopoulos B."/>
            <person name="Lipzen A."/>
            <person name="Chen C."/>
            <person name="Yanf M."/>
            <person name="Daum C."/>
            <person name="Ng V."/>
            <person name="Clum A."/>
            <person name="Ohm R."/>
            <person name="Martin F."/>
            <person name="Silar P."/>
            <person name="Natvig D."/>
            <person name="Lalanne C."/>
            <person name="Gautier V."/>
            <person name="Ament-Velasquez S.L."/>
            <person name="Kruys A."/>
            <person name="Hutchinson M.I."/>
            <person name="Powell A.J."/>
            <person name="Barry K."/>
            <person name="Miller A.N."/>
            <person name="Grigoriev I.V."/>
            <person name="Debuchy R."/>
            <person name="Gladieux P."/>
            <person name="Thoren M.H."/>
            <person name="Johannesson H."/>
        </authorList>
    </citation>
    <scope>NUCLEOTIDE SEQUENCE</scope>
    <source>
        <strain evidence="2">CBS 538.74</strain>
    </source>
</reference>
<reference evidence="2" key="1">
    <citation type="journal article" date="2023" name="Mol. Phylogenet. Evol.">
        <title>Genome-scale phylogeny and comparative genomics of the fungal order Sordariales.</title>
        <authorList>
            <person name="Hensen N."/>
            <person name="Bonometti L."/>
            <person name="Westerberg I."/>
            <person name="Brannstrom I.O."/>
            <person name="Guillou S."/>
            <person name="Cros-Aarteil S."/>
            <person name="Calhoun S."/>
            <person name="Haridas S."/>
            <person name="Kuo A."/>
            <person name="Mondo S."/>
            <person name="Pangilinan J."/>
            <person name="Riley R."/>
            <person name="LaButti K."/>
            <person name="Andreopoulos B."/>
            <person name="Lipzen A."/>
            <person name="Chen C."/>
            <person name="Yan M."/>
            <person name="Daum C."/>
            <person name="Ng V."/>
            <person name="Clum A."/>
            <person name="Steindorff A."/>
            <person name="Ohm R.A."/>
            <person name="Martin F."/>
            <person name="Silar P."/>
            <person name="Natvig D.O."/>
            <person name="Lalanne C."/>
            <person name="Gautier V."/>
            <person name="Ament-Velasquez S.L."/>
            <person name="Kruys A."/>
            <person name="Hutchinson M.I."/>
            <person name="Powell A.J."/>
            <person name="Barry K."/>
            <person name="Miller A.N."/>
            <person name="Grigoriev I.V."/>
            <person name="Debuchy R."/>
            <person name="Gladieux P."/>
            <person name="Hiltunen Thoren M."/>
            <person name="Johannesson H."/>
        </authorList>
    </citation>
    <scope>NUCLEOTIDE SEQUENCE</scope>
    <source>
        <strain evidence="2">CBS 538.74</strain>
    </source>
</reference>
<name>A0AAN6VPL2_9PEZI</name>
<keyword evidence="1" id="KW-0472">Membrane</keyword>
<evidence type="ECO:0000313" key="3">
    <source>
        <dbReference type="Proteomes" id="UP001302745"/>
    </source>
</evidence>
<sequence length="69" mass="7642">MVLGPEDPGYAEENRGPLTLTVTTTLTSVCLLFVLGRVYSRLIWIHELAIDDWMVVGSIVLAIESYSCL</sequence>
<keyword evidence="1" id="KW-0812">Transmembrane</keyword>